<accession>A0A6J4RXM8</accession>
<dbReference type="AlphaFoldDB" id="A0A6J4RXM8"/>
<dbReference type="PANTHER" id="PTHR43022:SF1">
    <property type="entry name" value="PROTEIN SMF"/>
    <property type="match status" value="1"/>
</dbReference>
<dbReference type="EMBL" id="CADCVR010000029">
    <property type="protein sequence ID" value="CAA9484492.1"/>
    <property type="molecule type" value="Genomic_DNA"/>
</dbReference>
<evidence type="ECO:0000313" key="3">
    <source>
        <dbReference type="EMBL" id="CAA9484492.1"/>
    </source>
</evidence>
<dbReference type="InterPro" id="IPR057666">
    <property type="entry name" value="DrpA_SLOG"/>
</dbReference>
<gene>
    <name evidence="3" type="ORF">AVDCRST_MAG53-814</name>
</gene>
<evidence type="ECO:0000259" key="2">
    <source>
        <dbReference type="Pfam" id="PF02481"/>
    </source>
</evidence>
<name>A0A6J4RXM8_9ACTN</name>
<dbReference type="GO" id="GO:0009294">
    <property type="term" value="P:DNA-mediated transformation"/>
    <property type="evidence" value="ECO:0007669"/>
    <property type="project" value="InterPro"/>
</dbReference>
<dbReference type="NCBIfam" id="TIGR00732">
    <property type="entry name" value="dprA"/>
    <property type="match status" value="1"/>
</dbReference>
<dbReference type="InterPro" id="IPR003488">
    <property type="entry name" value="DprA"/>
</dbReference>
<dbReference type="Pfam" id="PF02481">
    <property type="entry name" value="DNA_processg_A"/>
    <property type="match status" value="1"/>
</dbReference>
<evidence type="ECO:0000256" key="1">
    <source>
        <dbReference type="ARBA" id="ARBA00006525"/>
    </source>
</evidence>
<feature type="domain" description="Smf/DprA SLOG" evidence="2">
    <location>
        <begin position="123"/>
        <end position="305"/>
    </location>
</feature>
<reference evidence="3" key="1">
    <citation type="submission" date="2020-02" db="EMBL/GenBank/DDBJ databases">
        <authorList>
            <person name="Meier V. D."/>
        </authorList>
    </citation>
    <scope>NUCLEOTIDE SEQUENCE</scope>
    <source>
        <strain evidence="3">AVDCRST_MAG53</strain>
    </source>
</reference>
<dbReference type="Gene3D" id="3.40.50.450">
    <property type="match status" value="1"/>
</dbReference>
<organism evidence="3">
    <name type="scientific">uncultured Solirubrobacteraceae bacterium</name>
    <dbReference type="NCBI Taxonomy" id="1162706"/>
    <lineage>
        <taxon>Bacteria</taxon>
        <taxon>Bacillati</taxon>
        <taxon>Actinomycetota</taxon>
        <taxon>Thermoleophilia</taxon>
        <taxon>Solirubrobacterales</taxon>
        <taxon>Solirubrobacteraceae</taxon>
        <taxon>environmental samples</taxon>
    </lineage>
</organism>
<comment type="similarity">
    <text evidence="1">Belongs to the DprA/Smf family.</text>
</comment>
<protein>
    <submittedName>
        <fullName evidence="3">Rossmann fold nucleotide-binding protein Smf possibly involved in DNA uptake</fullName>
    </submittedName>
</protein>
<sequence length="382" mass="38872">MSDLIGATATCADCLRRSWLLAALAPNLDLVWKQRRPLRDVLALDDVALVETLGGKDRLELVARSEAFDAAAALRTCERAGVEPVCVHDPRFPRRLRTGPGGPRLLHVAGGLGRLGMLAGAGAGATDLETVPAVAIVGTRNASPEGLEMARALGRGLARAGVTVVSGMALGIDSAAHVGALEGGGATVAVLAGAAEVAYPRSKAGLHEQILARACAVSELPPGFEPFRWCFPARNRIIAGLAELTLVVEGAEKSGSLITADFASALGREVAAVPGRATSPRTRGSNGLIRDGATVILGVDDVLDAVLGFERASEPARSAAATAALAPGLAVLLDAVAAGRDTVAALALTPAEADAALLGLSELEGHGLVRRSGGGRYVVVSR</sequence>
<dbReference type="SUPFAM" id="SSF102405">
    <property type="entry name" value="MCP/YpsA-like"/>
    <property type="match status" value="1"/>
</dbReference>
<dbReference type="PANTHER" id="PTHR43022">
    <property type="entry name" value="PROTEIN SMF"/>
    <property type="match status" value="1"/>
</dbReference>
<proteinExistence type="inferred from homology"/>